<keyword evidence="2" id="KW-1185">Reference proteome</keyword>
<organism evidence="1 2">
    <name type="scientific">Cupriavidus basilensis</name>
    <dbReference type="NCBI Taxonomy" id="68895"/>
    <lineage>
        <taxon>Bacteria</taxon>
        <taxon>Pseudomonadati</taxon>
        <taxon>Pseudomonadota</taxon>
        <taxon>Betaproteobacteria</taxon>
        <taxon>Burkholderiales</taxon>
        <taxon>Burkholderiaceae</taxon>
        <taxon>Cupriavidus</taxon>
    </lineage>
</organism>
<dbReference type="EMBL" id="CP010537">
    <property type="protein sequence ID" value="AJG24387.1"/>
    <property type="molecule type" value="Genomic_DNA"/>
</dbReference>
<evidence type="ECO:0000313" key="2">
    <source>
        <dbReference type="Proteomes" id="UP000031843"/>
    </source>
</evidence>
<name>A0A0C4YF38_9BURK</name>
<dbReference type="KEGG" id="cbw:RR42_s2806"/>
<protein>
    <submittedName>
        <fullName evidence="1">Uncharacterized protein</fullName>
    </submittedName>
</protein>
<evidence type="ECO:0000313" key="1">
    <source>
        <dbReference type="EMBL" id="AJG24387.1"/>
    </source>
</evidence>
<gene>
    <name evidence="1" type="ORF">RR42_s2806</name>
</gene>
<sequence>MPPRIAMREAGANMYTRAVPHFAGQLGPTNAIAENEQNAA</sequence>
<dbReference type="AlphaFoldDB" id="A0A0C4YF38"/>
<accession>A0A0C4YF38</accession>
<proteinExistence type="predicted"/>
<reference evidence="1 2" key="1">
    <citation type="journal article" date="2015" name="Genome Announc.">
        <title>Complete Genome Sequence of Cupriavidus basilensis 4G11, Isolated from the Oak Ridge Field Research Center Site.</title>
        <authorList>
            <person name="Ray J."/>
            <person name="Waters R.J."/>
            <person name="Skerker J.M."/>
            <person name="Kuehl J.V."/>
            <person name="Price M.N."/>
            <person name="Huang J."/>
            <person name="Chakraborty R."/>
            <person name="Arkin A.P."/>
            <person name="Deutschbauer A."/>
        </authorList>
    </citation>
    <scope>NUCLEOTIDE SEQUENCE [LARGE SCALE GENOMIC DNA]</scope>
    <source>
        <strain evidence="1">4G11</strain>
    </source>
</reference>
<dbReference type="Proteomes" id="UP000031843">
    <property type="component" value="Chromosome secondary"/>
</dbReference>